<feature type="compositionally biased region" description="Acidic residues" evidence="1">
    <location>
        <begin position="182"/>
        <end position="203"/>
    </location>
</feature>
<sequence length="753" mass="85036">MDVDCAKRSGAIRITAREYKNYGATLRRMCVPSAKKGTLQVSGEVADRWKNTKSRKQLIVALINCKGDKDAFNQRMEVVIRNVKEGKVVIDSGYYTESAMKNELKDRVQAIIKYCTKTKARRRQLTRRDKYQKHILEYWIDLKTSGSLSRSHKEEFNQFIEIIDDEAVLPPPVLGNEALPSYEEEDDDADDDDESEAKEDEKEEANPDFREEQEKDIQKIPTILSEILRVRVKTDKTLEELKKAGELLGKQAENLMGLHDELAEIRAECGKDDPSAETSRITMEEKKLRRTILRPVPKAKANIKNPNKAEGQGEQHDEEDDHAVLEDHWIGSPAPHQLPWRVLVVSDRLLCSIAAGFVDEVRDVADVIQALASCNKLCLLWGAESMTSNTDVLPKFWRRWKSHDPQHAALQHHRDHMAYVLPLQLHADEGQTLKKTGVMVINWQSPIGFGVSTSDDCPAAMQLNYCGSSYATRFLYTVCHKKCYSKDKSYVLTGILDRLAYELVDLFYNGLTVNVAGKQVTFFVALLGLKGDWPIQARIGNLTRHFARKGVFEVVITDYALAGPGDMAVQLDGIYALAVQHCKSTQTPLHMDGLTRHLYADYDYPVGSWFKGADTAAMCSFLEAFWAEHLAAHASDSDEYLHGILECLRVAAQAGASFLKAYIETSSRAFDRQKTRFKLTPKFHGLIHIVDSLITGYNSGRRWTLSPLSESTQLDEDFIGRVSSTTTAVSSRNMHSQTLRKYLTNMWAAVHGR</sequence>
<gene>
    <name evidence="2" type="ORF">SNEC2469_LOCUS31258</name>
</gene>
<evidence type="ECO:0000313" key="2">
    <source>
        <dbReference type="EMBL" id="CAE7914152.1"/>
    </source>
</evidence>
<reference evidence="2" key="1">
    <citation type="submission" date="2021-02" db="EMBL/GenBank/DDBJ databases">
        <authorList>
            <person name="Dougan E. K."/>
            <person name="Rhodes N."/>
            <person name="Thang M."/>
            <person name="Chan C."/>
        </authorList>
    </citation>
    <scope>NUCLEOTIDE SEQUENCE</scope>
</reference>
<dbReference type="AlphaFoldDB" id="A0A813BP24"/>
<organism evidence="2 3">
    <name type="scientific">Symbiodinium necroappetens</name>
    <dbReference type="NCBI Taxonomy" id="1628268"/>
    <lineage>
        <taxon>Eukaryota</taxon>
        <taxon>Sar</taxon>
        <taxon>Alveolata</taxon>
        <taxon>Dinophyceae</taxon>
        <taxon>Suessiales</taxon>
        <taxon>Symbiodiniaceae</taxon>
        <taxon>Symbiodinium</taxon>
    </lineage>
</organism>
<proteinExistence type="predicted"/>
<accession>A0A813BP24</accession>
<feature type="compositionally biased region" description="Basic and acidic residues" evidence="1">
    <location>
        <begin position="204"/>
        <end position="215"/>
    </location>
</feature>
<evidence type="ECO:0000256" key="1">
    <source>
        <dbReference type="SAM" id="MobiDB-lite"/>
    </source>
</evidence>
<dbReference type="EMBL" id="CAJNJA010075153">
    <property type="protein sequence ID" value="CAE7914152.1"/>
    <property type="molecule type" value="Genomic_DNA"/>
</dbReference>
<comment type="caution">
    <text evidence="2">The sequence shown here is derived from an EMBL/GenBank/DDBJ whole genome shotgun (WGS) entry which is preliminary data.</text>
</comment>
<name>A0A813BP24_9DINO</name>
<dbReference type="Proteomes" id="UP000601435">
    <property type="component" value="Unassembled WGS sequence"/>
</dbReference>
<feature type="region of interest" description="Disordered" evidence="1">
    <location>
        <begin position="171"/>
        <end position="215"/>
    </location>
</feature>
<dbReference type="OrthoDB" id="428223at2759"/>
<evidence type="ECO:0000313" key="3">
    <source>
        <dbReference type="Proteomes" id="UP000601435"/>
    </source>
</evidence>
<keyword evidence="3" id="KW-1185">Reference proteome</keyword>
<protein>
    <submittedName>
        <fullName evidence="2">Uncharacterized protein</fullName>
    </submittedName>
</protein>